<dbReference type="GO" id="GO:0005886">
    <property type="term" value="C:plasma membrane"/>
    <property type="evidence" value="ECO:0007669"/>
    <property type="project" value="UniProtKB-SubCell"/>
</dbReference>
<dbReference type="GO" id="GO:0071555">
    <property type="term" value="P:cell wall organization"/>
    <property type="evidence" value="ECO:0007669"/>
    <property type="project" value="UniProtKB-KW"/>
</dbReference>
<evidence type="ECO:0000256" key="15">
    <source>
        <dbReference type="ARBA" id="ARBA00022960"/>
    </source>
</evidence>
<dbReference type="Pfam" id="PF00912">
    <property type="entry name" value="Transgly"/>
    <property type="match status" value="1"/>
</dbReference>
<dbReference type="InterPro" id="IPR012338">
    <property type="entry name" value="Beta-lactam/transpept-like"/>
</dbReference>
<feature type="region of interest" description="Disordered" evidence="27">
    <location>
        <begin position="782"/>
        <end position="847"/>
    </location>
</feature>
<dbReference type="SUPFAM" id="SSF53955">
    <property type="entry name" value="Lysozyme-like"/>
    <property type="match status" value="1"/>
</dbReference>
<comment type="catalytic activity">
    <reaction evidence="25">
        <text>[GlcNAc-(1-&gt;4)-Mur2Ac(oyl-L-Ala-gamma-D-Glu-L-Lys-D-Ala-D-Ala)](n)-di-trans,octa-cis-undecaprenyl diphosphate + beta-D-GlcNAc-(1-&gt;4)-Mur2Ac(oyl-L-Ala-gamma-D-Glu-L-Lys-D-Ala-D-Ala)-di-trans,octa-cis-undecaprenyl diphosphate = [GlcNAc-(1-&gt;4)-Mur2Ac(oyl-L-Ala-gamma-D-Glu-L-Lys-D-Ala-D-Ala)](n+1)-di-trans,octa-cis-undecaprenyl diphosphate + di-trans,octa-cis-undecaprenyl diphosphate + H(+)</text>
        <dbReference type="Rhea" id="RHEA:23708"/>
        <dbReference type="Rhea" id="RHEA-COMP:9602"/>
        <dbReference type="Rhea" id="RHEA-COMP:9603"/>
        <dbReference type="ChEBI" id="CHEBI:15378"/>
        <dbReference type="ChEBI" id="CHEBI:58405"/>
        <dbReference type="ChEBI" id="CHEBI:60033"/>
        <dbReference type="ChEBI" id="CHEBI:78435"/>
        <dbReference type="EC" id="2.4.99.28"/>
    </reaction>
</comment>
<comment type="pathway">
    <text evidence="26">Glycan biosynthesis.</text>
</comment>
<keyword evidence="11" id="KW-0328">Glycosyltransferase</keyword>
<comment type="catalytic activity">
    <reaction evidence="23">
        <text>Preferential cleavage: (Ac)2-L-Lys-D-Ala-|-D-Ala. Also transpeptidation of peptidyl-alanyl moieties that are N-acyl substituents of D-alanine.</text>
        <dbReference type="EC" id="3.4.16.4"/>
    </reaction>
</comment>
<dbReference type="InterPro" id="IPR001264">
    <property type="entry name" value="Glyco_trans_51"/>
</dbReference>
<dbReference type="GO" id="GO:0008360">
    <property type="term" value="P:regulation of cell shape"/>
    <property type="evidence" value="ECO:0007669"/>
    <property type="project" value="UniProtKB-KW"/>
</dbReference>
<dbReference type="GO" id="GO:0046677">
    <property type="term" value="P:response to antibiotic"/>
    <property type="evidence" value="ECO:0007669"/>
    <property type="project" value="UniProtKB-KW"/>
</dbReference>
<dbReference type="GO" id="GO:0008658">
    <property type="term" value="F:penicillin binding"/>
    <property type="evidence" value="ECO:0007669"/>
    <property type="project" value="InterPro"/>
</dbReference>
<dbReference type="FunFam" id="1.10.3810.10:FF:000001">
    <property type="entry name" value="Penicillin-binding protein 1A"/>
    <property type="match status" value="1"/>
</dbReference>
<dbReference type="GO" id="GO:0030288">
    <property type="term" value="C:outer membrane-bounded periplasmic space"/>
    <property type="evidence" value="ECO:0007669"/>
    <property type="project" value="TreeGrafter"/>
</dbReference>
<sequence>MYDNMVQCYLLCFTYILKNYNVDKVHNKITNKTEYCLKKEVVGLRETDISKMSTKKPSGRSEIEHDKKGTSKVVFSGIGKAIFTIFMVFVCAMVAVGISLGVYIFGIASEPTGIDLVAASLNLTSHIYVQNDDGEFKEYQSIYDTENRVWVDFKDIPQHMKDAMVAIEDKRFYDHHGVDWQRTAGAMLSLSSGSSSYGGSTITQQLIKNLTDDNQVSLNRKIREIFRALNVEKEYTKDQILEAYLNVVNFGNNCQGVQAASQLYFGQDIQKCSIAQCAAIAGITQNPSQWNPLIYPENNKKRREIVIKEMYNQGKITKKEYEDAMKESKNMKFVGYNQKKEKEEIYVQNWYIEELMNDLKKDLAKQNDISEDAAQRMISTQGLKIYCAMDTKMQNYIEKVGRSVNTENDVTGLQTAMTLMEYDGRVVATTGSSLKKTSNNLFDRATSAALQPGSSIKPVVVYPYAIEHNVLTYGSLVEDEPLDDYKVGTDGYAEAGPTNWYNGYKGTMSLPDAIEISSNATAAQVMDKITPAAAYKQVTQLMGFTHLDEQDGKEVGALSIGGMTGGVTAREMAAAYQYLGNGGQYYEPYTYYYVTDNDGKIVIDKRDQMPKQAYSDETAAIMNRELHFNVTTSHNTQAYNARIDGWDIIGKTGTTNDDKDSWFCGCSPYATLAVWTGFDTPATNPDTSIAAKNFQTVMSKYLKGKKKKSYNFPADMEEISYCVDSGLLASSYCSNTRTGYYFKDKKPDYCYGDHSGTVYYNNDDTYSNDSYNNNNYTDYNNYTTAYSDNNDYNNYDATTQGATESGGENEPASQENQQTQAPATQAPDTKPAENNNNEPVATTGAAN</sequence>
<dbReference type="EC" id="2.4.99.28" evidence="24"/>
<name>A0A4P8XVR1_9FIRM</name>
<keyword evidence="14" id="KW-0378">Hydrolase</keyword>
<comment type="pathway">
    <text evidence="3">Cell wall biogenesis; peptidoglycan biosynthesis.</text>
</comment>
<dbReference type="EMBL" id="CP039381">
    <property type="protein sequence ID" value="QCT07186.1"/>
    <property type="molecule type" value="Genomic_DNA"/>
</dbReference>
<keyword evidence="32" id="KW-1185">Reference proteome</keyword>
<organism evidence="31 32">
    <name type="scientific">Ruminococcus bovis</name>
    <dbReference type="NCBI Taxonomy" id="2564099"/>
    <lineage>
        <taxon>Bacteria</taxon>
        <taxon>Bacillati</taxon>
        <taxon>Bacillota</taxon>
        <taxon>Clostridia</taxon>
        <taxon>Eubacteriales</taxon>
        <taxon>Oscillospiraceae</taxon>
        <taxon>Ruminococcus</taxon>
    </lineage>
</organism>
<dbReference type="Gene3D" id="1.10.3810.10">
    <property type="entry name" value="Biosynthetic peptidoglycan transglycosylase-like"/>
    <property type="match status" value="1"/>
</dbReference>
<evidence type="ECO:0000256" key="27">
    <source>
        <dbReference type="SAM" id="MobiDB-lite"/>
    </source>
</evidence>
<feature type="compositionally biased region" description="Low complexity" evidence="27">
    <location>
        <begin position="782"/>
        <end position="799"/>
    </location>
</feature>
<dbReference type="EC" id="3.4.16.4" evidence="6"/>
<keyword evidence="13 28" id="KW-0812">Transmembrane</keyword>
<evidence type="ECO:0000256" key="9">
    <source>
        <dbReference type="ARBA" id="ARBA00022645"/>
    </source>
</evidence>
<evidence type="ECO:0000256" key="8">
    <source>
        <dbReference type="ARBA" id="ARBA00022475"/>
    </source>
</evidence>
<evidence type="ECO:0000256" key="16">
    <source>
        <dbReference type="ARBA" id="ARBA00022968"/>
    </source>
</evidence>
<keyword evidence="19 28" id="KW-0472">Membrane</keyword>
<feature type="compositionally biased region" description="Low complexity" evidence="27">
    <location>
        <begin position="817"/>
        <end position="829"/>
    </location>
</feature>
<protein>
    <recommendedName>
        <fullName evidence="7">Penicillin-binding protein 1A</fullName>
        <ecNumber evidence="24">2.4.99.28</ecNumber>
        <ecNumber evidence="6">3.4.16.4</ecNumber>
    </recommendedName>
</protein>
<dbReference type="InterPro" id="IPR036950">
    <property type="entry name" value="PBP_transglycosylase"/>
</dbReference>
<feature type="compositionally biased region" description="Polar residues" evidence="27">
    <location>
        <begin position="833"/>
        <end position="847"/>
    </location>
</feature>
<accession>A0A4P8XVR1</accession>
<evidence type="ECO:0000256" key="1">
    <source>
        <dbReference type="ARBA" id="ARBA00002624"/>
    </source>
</evidence>
<feature type="domain" description="Glycosyl transferase family 51" evidence="30">
    <location>
        <begin position="141"/>
        <end position="310"/>
    </location>
</feature>
<dbReference type="UniPathway" id="UPA00219"/>
<evidence type="ECO:0000256" key="18">
    <source>
        <dbReference type="ARBA" id="ARBA00022989"/>
    </source>
</evidence>
<dbReference type="Proteomes" id="UP000301475">
    <property type="component" value="Chromosome"/>
</dbReference>
<dbReference type="AlphaFoldDB" id="A0A4P8XVR1"/>
<feature type="domain" description="Penicillin-binding protein transpeptidase" evidence="29">
    <location>
        <begin position="423"/>
        <end position="698"/>
    </location>
</feature>
<evidence type="ECO:0000256" key="19">
    <source>
        <dbReference type="ARBA" id="ARBA00023136"/>
    </source>
</evidence>
<evidence type="ECO:0000256" key="14">
    <source>
        <dbReference type="ARBA" id="ARBA00022801"/>
    </source>
</evidence>
<dbReference type="Gene3D" id="3.40.710.10">
    <property type="entry name" value="DD-peptidase/beta-lactamase superfamily"/>
    <property type="match status" value="1"/>
</dbReference>
<evidence type="ECO:0000256" key="2">
    <source>
        <dbReference type="ARBA" id="ARBA00004401"/>
    </source>
</evidence>
<evidence type="ECO:0000256" key="6">
    <source>
        <dbReference type="ARBA" id="ARBA00012448"/>
    </source>
</evidence>
<evidence type="ECO:0000256" key="24">
    <source>
        <dbReference type="ARBA" id="ARBA00044770"/>
    </source>
</evidence>
<comment type="subcellular location">
    <subcellularLocation>
        <location evidence="2">Cell membrane</location>
        <topology evidence="2">Single-pass type II membrane protein</topology>
    </subcellularLocation>
</comment>
<evidence type="ECO:0000256" key="17">
    <source>
        <dbReference type="ARBA" id="ARBA00022984"/>
    </source>
</evidence>
<keyword evidence="10" id="KW-0645">Protease</keyword>
<evidence type="ECO:0000256" key="7">
    <source>
        <dbReference type="ARBA" id="ARBA00018638"/>
    </source>
</evidence>
<dbReference type="OrthoDB" id="9766909at2"/>
<comment type="function">
    <text evidence="1">Cell wall formation. Synthesis of cross-linked peptidoglycan from the lipid intermediates. The enzyme has a penicillin-insensitive transglycosylase N-terminal domain (formation of linear glycan strands) and a penicillin-sensitive transpeptidase C-terminal domain (cross-linking of the peptide subunits).</text>
</comment>
<evidence type="ECO:0000256" key="4">
    <source>
        <dbReference type="ARBA" id="ARBA00007090"/>
    </source>
</evidence>
<dbReference type="KEGG" id="ruj:E5Z56_07360"/>
<dbReference type="InterPro" id="IPR050396">
    <property type="entry name" value="Glycosyltr_51/Transpeptidase"/>
</dbReference>
<evidence type="ECO:0000256" key="25">
    <source>
        <dbReference type="ARBA" id="ARBA00049902"/>
    </source>
</evidence>
<evidence type="ECO:0000256" key="10">
    <source>
        <dbReference type="ARBA" id="ARBA00022670"/>
    </source>
</evidence>
<dbReference type="InterPro" id="IPR023346">
    <property type="entry name" value="Lysozyme-like_dom_sf"/>
</dbReference>
<dbReference type="PANTHER" id="PTHR32282">
    <property type="entry name" value="BINDING PROTEIN TRANSPEPTIDASE, PUTATIVE-RELATED"/>
    <property type="match status" value="1"/>
</dbReference>
<dbReference type="GO" id="GO:0009002">
    <property type="term" value="F:serine-type D-Ala-D-Ala carboxypeptidase activity"/>
    <property type="evidence" value="ECO:0007669"/>
    <property type="project" value="UniProtKB-EC"/>
</dbReference>
<gene>
    <name evidence="31" type="ORF">E5Z56_07360</name>
</gene>
<comment type="similarity">
    <text evidence="5">In the N-terminal section; belongs to the glycosyltransferase 51 family.</text>
</comment>
<dbReference type="PANTHER" id="PTHR32282:SF11">
    <property type="entry name" value="PENICILLIN-BINDING PROTEIN 1B"/>
    <property type="match status" value="1"/>
</dbReference>
<dbReference type="GO" id="GO:0009252">
    <property type="term" value="P:peptidoglycan biosynthetic process"/>
    <property type="evidence" value="ECO:0007669"/>
    <property type="project" value="UniProtKB-UniPathway"/>
</dbReference>
<keyword evidence="15" id="KW-0133">Cell shape</keyword>
<evidence type="ECO:0000256" key="20">
    <source>
        <dbReference type="ARBA" id="ARBA00023251"/>
    </source>
</evidence>
<keyword evidence="20" id="KW-0046">Antibiotic resistance</keyword>
<evidence type="ECO:0000256" key="12">
    <source>
        <dbReference type="ARBA" id="ARBA00022679"/>
    </source>
</evidence>
<keyword evidence="22" id="KW-0961">Cell wall biogenesis/degradation</keyword>
<evidence type="ECO:0000259" key="30">
    <source>
        <dbReference type="Pfam" id="PF00912"/>
    </source>
</evidence>
<proteinExistence type="inferred from homology"/>
<evidence type="ECO:0000256" key="3">
    <source>
        <dbReference type="ARBA" id="ARBA00004752"/>
    </source>
</evidence>
<dbReference type="InterPro" id="IPR001460">
    <property type="entry name" value="PCN-bd_Tpept"/>
</dbReference>
<dbReference type="GO" id="GO:0006508">
    <property type="term" value="P:proteolysis"/>
    <property type="evidence" value="ECO:0007669"/>
    <property type="project" value="UniProtKB-KW"/>
</dbReference>
<evidence type="ECO:0000256" key="28">
    <source>
        <dbReference type="SAM" id="Phobius"/>
    </source>
</evidence>
<keyword evidence="17" id="KW-0573">Peptidoglycan synthesis</keyword>
<keyword evidence="9" id="KW-0121">Carboxypeptidase</keyword>
<dbReference type="GO" id="GO:0008955">
    <property type="term" value="F:peptidoglycan glycosyltransferase activity"/>
    <property type="evidence" value="ECO:0007669"/>
    <property type="project" value="UniProtKB-EC"/>
</dbReference>
<evidence type="ECO:0000256" key="23">
    <source>
        <dbReference type="ARBA" id="ARBA00034000"/>
    </source>
</evidence>
<keyword evidence="21" id="KW-0511">Multifunctional enzyme</keyword>
<evidence type="ECO:0000256" key="5">
    <source>
        <dbReference type="ARBA" id="ARBA00007739"/>
    </source>
</evidence>
<keyword evidence="12" id="KW-0808">Transferase</keyword>
<dbReference type="SUPFAM" id="SSF56601">
    <property type="entry name" value="beta-lactamase/transpeptidase-like"/>
    <property type="match status" value="1"/>
</dbReference>
<evidence type="ECO:0000256" key="13">
    <source>
        <dbReference type="ARBA" id="ARBA00022692"/>
    </source>
</evidence>
<keyword evidence="18 28" id="KW-1133">Transmembrane helix</keyword>
<evidence type="ECO:0000256" key="22">
    <source>
        <dbReference type="ARBA" id="ARBA00023316"/>
    </source>
</evidence>
<evidence type="ECO:0000313" key="32">
    <source>
        <dbReference type="Proteomes" id="UP000301475"/>
    </source>
</evidence>
<dbReference type="Pfam" id="PF00905">
    <property type="entry name" value="Transpeptidase"/>
    <property type="match status" value="1"/>
</dbReference>
<reference evidence="31 32" key="1">
    <citation type="submission" date="2019-04" db="EMBL/GenBank/DDBJ databases">
        <authorList>
            <person name="Embree M."/>
            <person name="Gaffney J.R."/>
        </authorList>
    </citation>
    <scope>NUCLEOTIDE SEQUENCE [LARGE SCALE GENOMIC DNA]</scope>
    <source>
        <strain evidence="31 32">JE7A12</strain>
    </source>
</reference>
<evidence type="ECO:0000256" key="21">
    <source>
        <dbReference type="ARBA" id="ARBA00023268"/>
    </source>
</evidence>
<evidence type="ECO:0000256" key="26">
    <source>
        <dbReference type="ARBA" id="ARBA00060592"/>
    </source>
</evidence>
<keyword evidence="16" id="KW-0735">Signal-anchor</keyword>
<evidence type="ECO:0000256" key="11">
    <source>
        <dbReference type="ARBA" id="ARBA00022676"/>
    </source>
</evidence>
<feature type="transmembrane region" description="Helical" evidence="28">
    <location>
        <begin position="81"/>
        <end position="105"/>
    </location>
</feature>
<comment type="similarity">
    <text evidence="4">In the C-terminal section; belongs to the transpeptidase family.</text>
</comment>
<evidence type="ECO:0000259" key="29">
    <source>
        <dbReference type="Pfam" id="PF00905"/>
    </source>
</evidence>
<keyword evidence="8" id="KW-1003">Cell membrane</keyword>
<evidence type="ECO:0000313" key="31">
    <source>
        <dbReference type="EMBL" id="QCT07186.1"/>
    </source>
</evidence>